<dbReference type="GO" id="GO:0003690">
    <property type="term" value="F:double-stranded DNA binding"/>
    <property type="evidence" value="ECO:0007669"/>
    <property type="project" value="TreeGrafter"/>
</dbReference>
<dbReference type="GO" id="GO:0046975">
    <property type="term" value="F:histone H3K36 methyltransferase activity"/>
    <property type="evidence" value="ECO:0007669"/>
    <property type="project" value="TreeGrafter"/>
</dbReference>
<proteinExistence type="predicted"/>
<dbReference type="GO" id="GO:0006303">
    <property type="term" value="P:double-strand break repair via nonhomologous end joining"/>
    <property type="evidence" value="ECO:0007669"/>
    <property type="project" value="TreeGrafter"/>
</dbReference>
<dbReference type="GO" id="GO:0005634">
    <property type="term" value="C:nucleus"/>
    <property type="evidence" value="ECO:0007669"/>
    <property type="project" value="TreeGrafter"/>
</dbReference>
<dbReference type="GO" id="GO:0003697">
    <property type="term" value="F:single-stranded DNA binding"/>
    <property type="evidence" value="ECO:0007669"/>
    <property type="project" value="TreeGrafter"/>
</dbReference>
<comment type="caution">
    <text evidence="2">The sequence shown here is derived from an EMBL/GenBank/DDBJ whole genome shotgun (WGS) entry which is preliminary data.</text>
</comment>
<reference evidence="2" key="1">
    <citation type="submission" date="2020-08" db="EMBL/GenBank/DDBJ databases">
        <title>Multicomponent nature underlies the extraordinary mechanical properties of spider dragline silk.</title>
        <authorList>
            <person name="Kono N."/>
            <person name="Nakamura H."/>
            <person name="Mori M."/>
            <person name="Yoshida Y."/>
            <person name="Ohtoshi R."/>
            <person name="Malay A.D."/>
            <person name="Moran D.A.P."/>
            <person name="Tomita M."/>
            <person name="Numata K."/>
            <person name="Arakawa K."/>
        </authorList>
    </citation>
    <scope>NUCLEOTIDE SEQUENCE</scope>
</reference>
<dbReference type="EMBL" id="BMAU01021101">
    <property type="protein sequence ID" value="GFX90546.1"/>
    <property type="molecule type" value="Genomic_DNA"/>
</dbReference>
<evidence type="ECO:0000313" key="3">
    <source>
        <dbReference type="Proteomes" id="UP000887159"/>
    </source>
</evidence>
<dbReference type="AlphaFoldDB" id="A0A8X6RF57"/>
<dbReference type="GO" id="GO:0000793">
    <property type="term" value="C:condensed chromosome"/>
    <property type="evidence" value="ECO:0007669"/>
    <property type="project" value="TreeGrafter"/>
</dbReference>
<dbReference type="Gene3D" id="3.30.420.10">
    <property type="entry name" value="Ribonuclease H-like superfamily/Ribonuclease H"/>
    <property type="match status" value="1"/>
</dbReference>
<dbReference type="GO" id="GO:0042800">
    <property type="term" value="F:histone H3K4 methyltransferase activity"/>
    <property type="evidence" value="ECO:0007669"/>
    <property type="project" value="TreeGrafter"/>
</dbReference>
<sequence>MTCLPWLDTLTTGLPQPASNIRTQFITLTTQIESILNSRPFTPMSSDPSDFAVLTPGHFLIGRPLFKVYLSHARHKWQFEKENVTPNSMVILKDENLPPCKWTMGRILEIVKGSDGKVRVVKVKTPQDKLNAAIKEKRSGLASRKGIVFHHDHVRPHTAMVTQQKLNALGWEVLGHPPYSPDIALSDY</sequence>
<dbReference type="InterPro" id="IPR036397">
    <property type="entry name" value="RNaseH_sf"/>
</dbReference>
<dbReference type="PANTHER" id="PTHR46060">
    <property type="entry name" value="MARINER MOS1 TRANSPOSASE-LIKE PROTEIN"/>
    <property type="match status" value="1"/>
</dbReference>
<dbReference type="Proteomes" id="UP000887159">
    <property type="component" value="Unassembled WGS sequence"/>
</dbReference>
<organism evidence="2 3">
    <name type="scientific">Trichonephila clavipes</name>
    <name type="common">Golden silk orbweaver</name>
    <name type="synonym">Nephila clavipes</name>
    <dbReference type="NCBI Taxonomy" id="2585209"/>
    <lineage>
        <taxon>Eukaryota</taxon>
        <taxon>Metazoa</taxon>
        <taxon>Ecdysozoa</taxon>
        <taxon>Arthropoda</taxon>
        <taxon>Chelicerata</taxon>
        <taxon>Arachnida</taxon>
        <taxon>Araneae</taxon>
        <taxon>Araneomorphae</taxon>
        <taxon>Entelegynae</taxon>
        <taxon>Araneoidea</taxon>
        <taxon>Nephilidae</taxon>
        <taxon>Trichonephila</taxon>
    </lineage>
</organism>
<keyword evidence="3" id="KW-1185">Reference proteome</keyword>
<evidence type="ECO:0000259" key="1">
    <source>
        <dbReference type="Pfam" id="PF18701"/>
    </source>
</evidence>
<protein>
    <submittedName>
        <fullName evidence="2">Integrase catalytic domain-containing protein</fullName>
    </submittedName>
</protein>
<dbReference type="GO" id="GO:0000729">
    <property type="term" value="P:DNA double-strand break processing"/>
    <property type="evidence" value="ECO:0007669"/>
    <property type="project" value="TreeGrafter"/>
</dbReference>
<dbReference type="GO" id="GO:0044547">
    <property type="term" value="F:DNA topoisomerase binding"/>
    <property type="evidence" value="ECO:0007669"/>
    <property type="project" value="TreeGrafter"/>
</dbReference>
<gene>
    <name evidence="2" type="primary">AVEN_143526_1</name>
    <name evidence="2" type="ORF">TNCV_4335491</name>
</gene>
<dbReference type="GO" id="GO:0031297">
    <property type="term" value="P:replication fork processing"/>
    <property type="evidence" value="ECO:0007669"/>
    <property type="project" value="TreeGrafter"/>
</dbReference>
<feature type="domain" description="DUF5641" evidence="1">
    <location>
        <begin position="72"/>
        <end position="134"/>
    </location>
</feature>
<dbReference type="GO" id="GO:0015074">
    <property type="term" value="P:DNA integration"/>
    <property type="evidence" value="ECO:0007669"/>
    <property type="project" value="TreeGrafter"/>
</dbReference>
<dbReference type="InterPro" id="IPR052709">
    <property type="entry name" value="Transposase-MT_Hybrid"/>
</dbReference>
<name>A0A8X6RF57_TRICX</name>
<dbReference type="PANTHER" id="PTHR46060:SF2">
    <property type="entry name" value="HISTONE-LYSINE N-METHYLTRANSFERASE SETMAR"/>
    <property type="match status" value="1"/>
</dbReference>
<dbReference type="Pfam" id="PF18701">
    <property type="entry name" value="DUF5641"/>
    <property type="match status" value="1"/>
</dbReference>
<dbReference type="GO" id="GO:0035861">
    <property type="term" value="C:site of double-strand break"/>
    <property type="evidence" value="ECO:0007669"/>
    <property type="project" value="TreeGrafter"/>
</dbReference>
<dbReference type="InterPro" id="IPR040676">
    <property type="entry name" value="DUF5641"/>
</dbReference>
<dbReference type="GO" id="GO:0044774">
    <property type="term" value="P:mitotic DNA integrity checkpoint signaling"/>
    <property type="evidence" value="ECO:0007669"/>
    <property type="project" value="TreeGrafter"/>
</dbReference>
<dbReference type="GO" id="GO:0000014">
    <property type="term" value="F:single-stranded DNA endodeoxyribonuclease activity"/>
    <property type="evidence" value="ECO:0007669"/>
    <property type="project" value="TreeGrafter"/>
</dbReference>
<accession>A0A8X6RF57</accession>
<evidence type="ECO:0000313" key="2">
    <source>
        <dbReference type="EMBL" id="GFX90546.1"/>
    </source>
</evidence>